<evidence type="ECO:0000313" key="6">
    <source>
        <dbReference type="EMBL" id="CAG7835078.1"/>
    </source>
</evidence>
<sequence>MANAAISLDTESLRTLYAWLDAVPLSRPKRNIAEDFSDGVLMAEVFAFFVPKLIDISLYKEATDDESKKNNWKLLNQNVFSALEIRLSDYTIIQIADAKSGIIEQVLWEMRKKLQDSTQSYSNSVEVVDTNAGFSIKEMSGISDIASDRGIWKPLLAELLGTVILVFVGCGTYLQWGKPATVDSFGSIKKESTLTETTSSLQISLAFGITVATVTQAIGHISGSHINPAVTLGLMIAGQIKPVRSILYIASQCAGAVAGAAILKGVAPEGGGSLGITVPHEDVCSGQAFGIECMITFVVVLTVLGVYDENRNDVKGSIPLAIGLSVTACSLSAMKFTGASMNPARTFGPAVISYIWTDHWIYWAGPCAGGVAAGLVYSSILRAPKPAPVITSDVPAPNDPITKSDAKDIC</sequence>
<evidence type="ECO:0000256" key="3">
    <source>
        <dbReference type="ARBA" id="ARBA00022475"/>
    </source>
</evidence>
<keyword evidence="4" id="KW-0472">Membrane</keyword>
<accession>A0A8J2PLA7</accession>
<dbReference type="Pfam" id="PF06294">
    <property type="entry name" value="CH_2"/>
    <property type="match status" value="1"/>
</dbReference>
<keyword evidence="7" id="KW-1185">Reference proteome</keyword>
<feature type="transmembrane region" description="Helical" evidence="4">
    <location>
        <begin position="360"/>
        <end position="380"/>
    </location>
</feature>
<feature type="transmembrane region" description="Helical" evidence="4">
    <location>
        <begin position="203"/>
        <end position="226"/>
    </location>
</feature>
<keyword evidence="4" id="KW-0812">Transmembrane</keyword>
<evidence type="ECO:0000256" key="4">
    <source>
        <dbReference type="SAM" id="Phobius"/>
    </source>
</evidence>
<evidence type="ECO:0000256" key="1">
    <source>
        <dbReference type="ARBA" id="ARBA00004651"/>
    </source>
</evidence>
<dbReference type="InterPro" id="IPR022357">
    <property type="entry name" value="MIP_CS"/>
</dbReference>
<organism evidence="6 7">
    <name type="scientific">Allacma fusca</name>
    <dbReference type="NCBI Taxonomy" id="39272"/>
    <lineage>
        <taxon>Eukaryota</taxon>
        <taxon>Metazoa</taxon>
        <taxon>Ecdysozoa</taxon>
        <taxon>Arthropoda</taxon>
        <taxon>Hexapoda</taxon>
        <taxon>Collembola</taxon>
        <taxon>Symphypleona</taxon>
        <taxon>Sminthuridae</taxon>
        <taxon>Allacma</taxon>
    </lineage>
</organism>
<proteinExistence type="inferred from homology"/>
<dbReference type="PANTHER" id="PTHR19139">
    <property type="entry name" value="AQUAPORIN TRANSPORTER"/>
    <property type="match status" value="1"/>
</dbReference>
<comment type="similarity">
    <text evidence="2">Belongs to the MIP/aquaporin (TC 1.A.8) family.</text>
</comment>
<feature type="domain" description="Calponin-homology (CH)" evidence="5">
    <location>
        <begin position="10"/>
        <end position="115"/>
    </location>
</feature>
<feature type="transmembrane region" description="Helical" evidence="4">
    <location>
        <begin position="155"/>
        <end position="176"/>
    </location>
</feature>
<dbReference type="FunFam" id="1.10.418.10:FF:000059">
    <property type="entry name" value="RIKEN cDNA 6430531B16 gene"/>
    <property type="match status" value="1"/>
</dbReference>
<dbReference type="Proteomes" id="UP000708208">
    <property type="component" value="Unassembled WGS sequence"/>
</dbReference>
<dbReference type="Pfam" id="PF00230">
    <property type="entry name" value="MIP"/>
    <property type="match status" value="1"/>
</dbReference>
<comment type="caution">
    <text evidence="6">The sequence shown here is derived from an EMBL/GenBank/DDBJ whole genome shotgun (WGS) entry which is preliminary data.</text>
</comment>
<dbReference type="GO" id="GO:0015267">
    <property type="term" value="F:channel activity"/>
    <property type="evidence" value="ECO:0007669"/>
    <property type="project" value="InterPro"/>
</dbReference>
<dbReference type="EMBL" id="CAJVCH010570510">
    <property type="protein sequence ID" value="CAG7835078.1"/>
    <property type="molecule type" value="Genomic_DNA"/>
</dbReference>
<dbReference type="NCBIfam" id="TIGR00861">
    <property type="entry name" value="MIP"/>
    <property type="match status" value="1"/>
</dbReference>
<evidence type="ECO:0000313" key="7">
    <source>
        <dbReference type="Proteomes" id="UP000708208"/>
    </source>
</evidence>
<keyword evidence="3" id="KW-1003">Cell membrane</keyword>
<feature type="transmembrane region" description="Helical" evidence="4">
    <location>
        <begin position="246"/>
        <end position="267"/>
    </location>
</feature>
<dbReference type="AlphaFoldDB" id="A0A8J2PLA7"/>
<dbReference type="GO" id="GO:0005737">
    <property type="term" value="C:cytoplasm"/>
    <property type="evidence" value="ECO:0007669"/>
    <property type="project" value="UniProtKB-ARBA"/>
</dbReference>
<dbReference type="InterPro" id="IPR010441">
    <property type="entry name" value="CH_2"/>
</dbReference>
<keyword evidence="4" id="KW-1133">Transmembrane helix</keyword>
<dbReference type="PANTHER" id="PTHR19139:SF199">
    <property type="entry name" value="MIP17260P"/>
    <property type="match status" value="1"/>
</dbReference>
<evidence type="ECO:0000259" key="5">
    <source>
        <dbReference type="PROSITE" id="PS50021"/>
    </source>
</evidence>
<feature type="transmembrane region" description="Helical" evidence="4">
    <location>
        <begin position="319"/>
        <end position="340"/>
    </location>
</feature>
<name>A0A8J2PLA7_9HEXA</name>
<reference evidence="6" key="1">
    <citation type="submission" date="2021-06" db="EMBL/GenBank/DDBJ databases">
        <authorList>
            <person name="Hodson N. C."/>
            <person name="Mongue J. A."/>
            <person name="Jaron S. K."/>
        </authorList>
    </citation>
    <scope>NUCLEOTIDE SEQUENCE</scope>
</reference>
<dbReference type="PROSITE" id="PS00221">
    <property type="entry name" value="MIP"/>
    <property type="match status" value="1"/>
</dbReference>
<dbReference type="PROSITE" id="PS50021">
    <property type="entry name" value="CH"/>
    <property type="match status" value="1"/>
</dbReference>
<comment type="subcellular location">
    <subcellularLocation>
        <location evidence="1">Cell membrane</location>
        <topology evidence="1">Multi-pass membrane protein</topology>
    </subcellularLocation>
</comment>
<protein>
    <recommendedName>
        <fullName evidence="5">Calponin-homology (CH) domain-containing protein</fullName>
    </recommendedName>
</protein>
<evidence type="ECO:0000256" key="2">
    <source>
        <dbReference type="ARBA" id="ARBA00006175"/>
    </source>
</evidence>
<dbReference type="OrthoDB" id="3222at2759"/>
<dbReference type="GO" id="GO:0005886">
    <property type="term" value="C:plasma membrane"/>
    <property type="evidence" value="ECO:0007669"/>
    <property type="project" value="UniProtKB-SubCell"/>
</dbReference>
<dbReference type="InterPro" id="IPR000425">
    <property type="entry name" value="MIP"/>
</dbReference>
<dbReference type="CDD" id="cd00333">
    <property type="entry name" value="MIP"/>
    <property type="match status" value="1"/>
</dbReference>
<feature type="transmembrane region" description="Helical" evidence="4">
    <location>
        <begin position="287"/>
        <end position="307"/>
    </location>
</feature>
<dbReference type="InterPro" id="IPR001715">
    <property type="entry name" value="CH_dom"/>
</dbReference>
<gene>
    <name evidence="6" type="ORF">AFUS01_LOCUS44502</name>
</gene>
<dbReference type="InterPro" id="IPR034294">
    <property type="entry name" value="Aquaporin_transptr"/>
</dbReference>